<dbReference type="SMART" id="SM00220">
    <property type="entry name" value="S_TKc"/>
    <property type="match status" value="1"/>
</dbReference>
<dbReference type="SUPFAM" id="SSF56112">
    <property type="entry name" value="Protein kinase-like (PK-like)"/>
    <property type="match status" value="1"/>
</dbReference>
<evidence type="ECO:0000256" key="3">
    <source>
        <dbReference type="ARBA" id="ARBA00012513"/>
    </source>
</evidence>
<feature type="domain" description="Protein kinase" evidence="17">
    <location>
        <begin position="122"/>
        <end position="468"/>
    </location>
</feature>
<evidence type="ECO:0000256" key="1">
    <source>
        <dbReference type="ARBA" id="ARBA00003747"/>
    </source>
</evidence>
<feature type="binding site" evidence="15">
    <location>
        <position position="151"/>
    </location>
    <ligand>
        <name>ATP</name>
        <dbReference type="ChEBI" id="CHEBI:30616"/>
    </ligand>
</feature>
<proteinExistence type="predicted"/>
<evidence type="ECO:0000256" key="7">
    <source>
        <dbReference type="ARBA" id="ARBA00022679"/>
    </source>
</evidence>
<evidence type="ECO:0000256" key="12">
    <source>
        <dbReference type="ARBA" id="ARBA00033194"/>
    </source>
</evidence>
<dbReference type="Gene3D" id="3.30.200.20">
    <property type="entry name" value="Phosphorylase Kinase, domain 1"/>
    <property type="match status" value="1"/>
</dbReference>
<evidence type="ECO:0000313" key="18">
    <source>
        <dbReference type="EMBL" id="PMD42754.1"/>
    </source>
</evidence>
<dbReference type="PROSITE" id="PS00107">
    <property type="entry name" value="PROTEIN_KINASE_ATP"/>
    <property type="match status" value="1"/>
</dbReference>
<evidence type="ECO:0000256" key="11">
    <source>
        <dbReference type="ARBA" id="ARBA00030980"/>
    </source>
</evidence>
<keyword evidence="6" id="KW-0723">Serine/threonine-protein kinase</keyword>
<dbReference type="Pfam" id="PF00069">
    <property type="entry name" value="Pkinase"/>
    <property type="match status" value="2"/>
</dbReference>
<dbReference type="AlphaFoldDB" id="A0A2J6RW59"/>
<evidence type="ECO:0000256" key="2">
    <source>
        <dbReference type="ARBA" id="ARBA00011534"/>
    </source>
</evidence>
<organism evidence="18 19">
    <name type="scientific">Hyaloscypha variabilis (strain UAMH 11265 / GT02V1 / F)</name>
    <name type="common">Meliniomyces variabilis</name>
    <dbReference type="NCBI Taxonomy" id="1149755"/>
    <lineage>
        <taxon>Eukaryota</taxon>
        <taxon>Fungi</taxon>
        <taxon>Dikarya</taxon>
        <taxon>Ascomycota</taxon>
        <taxon>Pezizomycotina</taxon>
        <taxon>Leotiomycetes</taxon>
        <taxon>Helotiales</taxon>
        <taxon>Hyaloscyphaceae</taxon>
        <taxon>Hyaloscypha</taxon>
        <taxon>Hyaloscypha variabilis</taxon>
    </lineage>
</organism>
<sequence>MGTEATGTQKSNLDIPIITVSMDESAPKRVRFEVEELPAGLGISKAEEDKELTSEDMTESSTQTADGGEEGEKVEEQNKSDANDPPELRYMLPKLDDVENIEGYQLGGYHPVTIGDIIGGKYKVIHKLGFGGFATVWLARDTEAQQYVALKIIIADSSEEAEQRDLKALKHLERNVDRPGGNFIDIPIEDFWITGPNGKHLCIVSEVAGPSIAHLTRTYMTKISLQDVRRMALQLTQCLAFLHSDGVDIGHGDLTTSNVLLELGRLDHLPQEKLLGILGEPVAAKVRPYTNKTLEPGAPKFVYQPADLTKLSKFYTGNITIIDFGSSFSLYDIPEECGTPAQFCSPELILNNKNGGESDLWALACTIFEMRAGEPLFECFFRGEEDVLVSMTAVLGPLPEIYLCEEKWTWLQDETGDGEQLLEEKVLSIRGGGSEDEKSALYDLLQKVLRYEPEGRLTADEMLRHPWFSCNFQSNNYTKV</sequence>
<dbReference type="OrthoDB" id="5979581at2759"/>
<comment type="function">
    <text evidence="1">Component of the EKC/KEOPS complex that is required for the formation of a threonylcarbamoyl group on adenosine at position 37 (t(6)A37) in tRNAs that read codons beginning with adenine. The complex is probably involved in the transfer of the threonylcarbamoyl moiety of threonylcarbamoyl-AMP (TC-AMP) to the N6 group of A37. BUD32 has ATPase activity in the context of the EKC/KEOPS complex and likely plays a supporting role to the catalytic subunit KAE1. The EKC/KEOPS complex also promotes both telomere uncapping and telomere elongation. The complex is required for efficient recruitment of transcriptional coactivators.</text>
</comment>
<dbReference type="EMBL" id="KZ613943">
    <property type="protein sequence ID" value="PMD42754.1"/>
    <property type="molecule type" value="Genomic_DNA"/>
</dbReference>
<dbReference type="InterPro" id="IPR008266">
    <property type="entry name" value="Tyr_kinase_AS"/>
</dbReference>
<comment type="catalytic activity">
    <reaction evidence="13">
        <text>L-threonyl-[protein] + ATP = O-phospho-L-threonyl-[protein] + ADP + H(+)</text>
        <dbReference type="Rhea" id="RHEA:46608"/>
        <dbReference type="Rhea" id="RHEA-COMP:11060"/>
        <dbReference type="Rhea" id="RHEA-COMP:11605"/>
        <dbReference type="ChEBI" id="CHEBI:15378"/>
        <dbReference type="ChEBI" id="CHEBI:30013"/>
        <dbReference type="ChEBI" id="CHEBI:30616"/>
        <dbReference type="ChEBI" id="CHEBI:61977"/>
        <dbReference type="ChEBI" id="CHEBI:456216"/>
        <dbReference type="EC" id="2.7.11.1"/>
    </reaction>
</comment>
<dbReference type="InterPro" id="IPR000719">
    <property type="entry name" value="Prot_kinase_dom"/>
</dbReference>
<keyword evidence="9 18" id="KW-0418">Kinase</keyword>
<feature type="region of interest" description="Disordered" evidence="16">
    <location>
        <begin position="37"/>
        <end position="88"/>
    </location>
</feature>
<dbReference type="PROSITE" id="PS00109">
    <property type="entry name" value="PROTEIN_KINASE_TYR"/>
    <property type="match status" value="1"/>
</dbReference>
<evidence type="ECO:0000256" key="4">
    <source>
        <dbReference type="ARBA" id="ARBA00013948"/>
    </source>
</evidence>
<feature type="compositionally biased region" description="Basic and acidic residues" evidence="16">
    <location>
        <begin position="70"/>
        <end position="82"/>
    </location>
</feature>
<dbReference type="Proteomes" id="UP000235786">
    <property type="component" value="Unassembled WGS sequence"/>
</dbReference>
<dbReference type="GO" id="GO:0005524">
    <property type="term" value="F:ATP binding"/>
    <property type="evidence" value="ECO:0007669"/>
    <property type="project" value="UniProtKB-UniRule"/>
</dbReference>
<gene>
    <name evidence="18" type="ORF">L207DRAFT_632482</name>
</gene>
<keyword evidence="10 15" id="KW-0067">ATP-binding</keyword>
<evidence type="ECO:0000256" key="9">
    <source>
        <dbReference type="ARBA" id="ARBA00022777"/>
    </source>
</evidence>
<dbReference type="InterPro" id="IPR017441">
    <property type="entry name" value="Protein_kinase_ATP_BS"/>
</dbReference>
<dbReference type="GO" id="GO:0004674">
    <property type="term" value="F:protein serine/threonine kinase activity"/>
    <property type="evidence" value="ECO:0007669"/>
    <property type="project" value="UniProtKB-KW"/>
</dbReference>
<keyword evidence="19" id="KW-1185">Reference proteome</keyword>
<dbReference type="InterPro" id="IPR011009">
    <property type="entry name" value="Kinase-like_dom_sf"/>
</dbReference>
<dbReference type="GO" id="GO:0043484">
    <property type="term" value="P:regulation of RNA splicing"/>
    <property type="evidence" value="ECO:0007669"/>
    <property type="project" value="TreeGrafter"/>
</dbReference>
<evidence type="ECO:0000256" key="6">
    <source>
        <dbReference type="ARBA" id="ARBA00022527"/>
    </source>
</evidence>
<keyword evidence="7" id="KW-0808">Transferase</keyword>
<comment type="subunit">
    <text evidence="2">Component of the EKC/KEOPS complex composed of at least BUD32, CGI121, GON7, KAE1 and PCC1; the whole complex dimerizes.</text>
</comment>
<dbReference type="GO" id="GO:0005634">
    <property type="term" value="C:nucleus"/>
    <property type="evidence" value="ECO:0007669"/>
    <property type="project" value="TreeGrafter"/>
</dbReference>
<dbReference type="EC" id="2.7.11.1" evidence="3"/>
<comment type="catalytic activity">
    <reaction evidence="14">
        <text>L-seryl-[protein] + ATP = O-phospho-L-seryl-[protein] + ADP + H(+)</text>
        <dbReference type="Rhea" id="RHEA:17989"/>
        <dbReference type="Rhea" id="RHEA-COMP:9863"/>
        <dbReference type="Rhea" id="RHEA-COMP:11604"/>
        <dbReference type="ChEBI" id="CHEBI:15378"/>
        <dbReference type="ChEBI" id="CHEBI:29999"/>
        <dbReference type="ChEBI" id="CHEBI:30616"/>
        <dbReference type="ChEBI" id="CHEBI:83421"/>
        <dbReference type="ChEBI" id="CHEBI:456216"/>
        <dbReference type="EC" id="2.7.11.1"/>
    </reaction>
</comment>
<dbReference type="PANTHER" id="PTHR45646:SF11">
    <property type="entry name" value="SERINE_THREONINE-PROTEIN KINASE DOA"/>
    <property type="match status" value="1"/>
</dbReference>
<name>A0A2J6RW59_HYAVF</name>
<evidence type="ECO:0000259" key="17">
    <source>
        <dbReference type="PROSITE" id="PS50011"/>
    </source>
</evidence>
<keyword evidence="8 15" id="KW-0547">Nucleotide-binding</keyword>
<evidence type="ECO:0000256" key="16">
    <source>
        <dbReference type="SAM" id="MobiDB-lite"/>
    </source>
</evidence>
<accession>A0A2J6RW59</accession>
<dbReference type="PROSITE" id="PS50011">
    <property type="entry name" value="PROTEIN_KINASE_DOM"/>
    <property type="match status" value="1"/>
</dbReference>
<reference evidence="18 19" key="1">
    <citation type="submission" date="2016-04" db="EMBL/GenBank/DDBJ databases">
        <title>A degradative enzymes factory behind the ericoid mycorrhizal symbiosis.</title>
        <authorList>
            <consortium name="DOE Joint Genome Institute"/>
            <person name="Martino E."/>
            <person name="Morin E."/>
            <person name="Grelet G."/>
            <person name="Kuo A."/>
            <person name="Kohler A."/>
            <person name="Daghino S."/>
            <person name="Barry K."/>
            <person name="Choi C."/>
            <person name="Cichocki N."/>
            <person name="Clum A."/>
            <person name="Copeland A."/>
            <person name="Hainaut M."/>
            <person name="Haridas S."/>
            <person name="Labutti K."/>
            <person name="Lindquist E."/>
            <person name="Lipzen A."/>
            <person name="Khouja H.-R."/>
            <person name="Murat C."/>
            <person name="Ohm R."/>
            <person name="Olson A."/>
            <person name="Spatafora J."/>
            <person name="Veneault-Fourrey C."/>
            <person name="Henrissat B."/>
            <person name="Grigoriev I."/>
            <person name="Martin F."/>
            <person name="Perotto S."/>
        </authorList>
    </citation>
    <scope>NUCLEOTIDE SEQUENCE [LARGE SCALE GENOMIC DNA]</scope>
    <source>
        <strain evidence="18 19">F</strain>
    </source>
</reference>
<dbReference type="InterPro" id="IPR051175">
    <property type="entry name" value="CLK_kinases"/>
</dbReference>
<evidence type="ECO:0000256" key="13">
    <source>
        <dbReference type="ARBA" id="ARBA00047899"/>
    </source>
</evidence>
<evidence type="ECO:0000313" key="19">
    <source>
        <dbReference type="Proteomes" id="UP000235786"/>
    </source>
</evidence>
<evidence type="ECO:0000256" key="5">
    <source>
        <dbReference type="ARBA" id="ARBA00019973"/>
    </source>
</evidence>
<evidence type="ECO:0000256" key="14">
    <source>
        <dbReference type="ARBA" id="ARBA00048679"/>
    </source>
</evidence>
<dbReference type="Gene3D" id="1.10.510.10">
    <property type="entry name" value="Transferase(Phosphotransferase) domain 1"/>
    <property type="match status" value="1"/>
</dbReference>
<evidence type="ECO:0000256" key="10">
    <source>
        <dbReference type="ARBA" id="ARBA00022840"/>
    </source>
</evidence>
<protein>
    <recommendedName>
        <fullName evidence="5">EKC/KEOPS complex subunit BUD32</fullName>
        <ecNumber evidence="3">2.7.11.1</ecNumber>
    </recommendedName>
    <alternativeName>
        <fullName evidence="11 12">Atypical Serine/threonine protein kinase BUD32</fullName>
    </alternativeName>
    <alternativeName>
        <fullName evidence="4">EKC/KEOPS complex subunit bud32</fullName>
    </alternativeName>
</protein>
<dbReference type="STRING" id="1149755.A0A2J6RW59"/>
<dbReference type="PANTHER" id="PTHR45646">
    <property type="entry name" value="SERINE/THREONINE-PROTEIN KINASE DOA-RELATED"/>
    <property type="match status" value="1"/>
</dbReference>
<evidence type="ECO:0000256" key="8">
    <source>
        <dbReference type="ARBA" id="ARBA00022741"/>
    </source>
</evidence>
<evidence type="ECO:0000256" key="15">
    <source>
        <dbReference type="PROSITE-ProRule" id="PRU10141"/>
    </source>
</evidence>